<dbReference type="SUPFAM" id="SSF54534">
    <property type="entry name" value="FKBP-like"/>
    <property type="match status" value="1"/>
</dbReference>
<gene>
    <name evidence="6" type="ORF">VJJ49_13610</name>
</gene>
<feature type="domain" description="PPIase FKBP-type" evidence="5">
    <location>
        <begin position="115"/>
        <end position="226"/>
    </location>
</feature>
<dbReference type="InterPro" id="IPR001179">
    <property type="entry name" value="PPIase_FKBP_dom"/>
</dbReference>
<dbReference type="Gene3D" id="3.10.50.40">
    <property type="match status" value="1"/>
</dbReference>
<protein>
    <recommendedName>
        <fullName evidence="2 4">peptidylprolyl isomerase</fullName>
        <ecNumber evidence="2 4">5.2.1.8</ecNumber>
    </recommendedName>
</protein>
<dbReference type="EC" id="5.2.1.8" evidence="2 4"/>
<sequence>MIRRSLLLLSCGAISLFSCKKSGDDGQKLREMSEVVVENDNDIQAYLKSHYCELDADKNIVLGTLAGNTGKTSLWDSPNLKRKTLKVPDIHGNYINHTLYYLILQEGAGAQATIADRSYVLYKGLTLKDKVFEDGMRFTQSNWMDLLGTRASAYQGGAIIGFREAVATLKASTAKPTEVGDGTLKAPTDGGMGIFFLPSGLAYFAGTTGLPAYTPLIFEIKLISTANYDHDGDGKPSIQEINHQEDGTIVFPDCNGNGTVDYLDAYNCN</sequence>
<reference evidence="6 7" key="1">
    <citation type="submission" date="2023-12" db="EMBL/GenBank/DDBJ databases">
        <title>Genomic sequences of Capnocytophaga and Parvimonas strains.</title>
        <authorList>
            <person name="Watt R.M."/>
            <person name="Wang M."/>
            <person name="Yang T."/>
            <person name="Tong W.M."/>
        </authorList>
    </citation>
    <scope>NUCLEOTIDE SEQUENCE [LARGE SCALE GENOMIC DNA]</scope>
    <source>
        <strain evidence="6 7">CCUG 13156</strain>
    </source>
</reference>
<accession>A0ABU5YD22</accession>
<evidence type="ECO:0000256" key="2">
    <source>
        <dbReference type="ARBA" id="ARBA00013194"/>
    </source>
</evidence>
<keyword evidence="4" id="KW-0413">Isomerase</keyword>
<comment type="catalytic activity">
    <reaction evidence="1 4">
        <text>[protein]-peptidylproline (omega=180) = [protein]-peptidylproline (omega=0)</text>
        <dbReference type="Rhea" id="RHEA:16237"/>
        <dbReference type="Rhea" id="RHEA-COMP:10747"/>
        <dbReference type="Rhea" id="RHEA-COMP:10748"/>
        <dbReference type="ChEBI" id="CHEBI:83833"/>
        <dbReference type="ChEBI" id="CHEBI:83834"/>
        <dbReference type="EC" id="5.2.1.8"/>
    </reaction>
</comment>
<dbReference type="PROSITE" id="PS50059">
    <property type="entry name" value="FKBP_PPIASE"/>
    <property type="match status" value="1"/>
</dbReference>
<keyword evidence="7" id="KW-1185">Reference proteome</keyword>
<keyword evidence="3 4" id="KW-0697">Rotamase</keyword>
<evidence type="ECO:0000259" key="5">
    <source>
        <dbReference type="PROSITE" id="PS50059"/>
    </source>
</evidence>
<evidence type="ECO:0000313" key="7">
    <source>
        <dbReference type="Proteomes" id="UP001324270"/>
    </source>
</evidence>
<name>A0ABU5YD22_9FLAO</name>
<dbReference type="PROSITE" id="PS51257">
    <property type="entry name" value="PROKAR_LIPOPROTEIN"/>
    <property type="match status" value="1"/>
</dbReference>
<dbReference type="InterPro" id="IPR046357">
    <property type="entry name" value="PPIase_dom_sf"/>
</dbReference>
<evidence type="ECO:0000313" key="6">
    <source>
        <dbReference type="EMBL" id="MEB3041715.1"/>
    </source>
</evidence>
<comment type="caution">
    <text evidence="6">The sequence shown here is derived from an EMBL/GenBank/DDBJ whole genome shotgun (WGS) entry which is preliminary data.</text>
</comment>
<proteinExistence type="predicted"/>
<dbReference type="Proteomes" id="UP001324270">
    <property type="component" value="Unassembled WGS sequence"/>
</dbReference>
<evidence type="ECO:0000256" key="1">
    <source>
        <dbReference type="ARBA" id="ARBA00000971"/>
    </source>
</evidence>
<evidence type="ECO:0000256" key="3">
    <source>
        <dbReference type="ARBA" id="ARBA00023110"/>
    </source>
</evidence>
<organism evidence="6 7">
    <name type="scientific">Capnocytophaga gingivalis</name>
    <dbReference type="NCBI Taxonomy" id="1017"/>
    <lineage>
        <taxon>Bacteria</taxon>
        <taxon>Pseudomonadati</taxon>
        <taxon>Bacteroidota</taxon>
        <taxon>Flavobacteriia</taxon>
        <taxon>Flavobacteriales</taxon>
        <taxon>Flavobacteriaceae</taxon>
        <taxon>Capnocytophaga</taxon>
    </lineage>
</organism>
<dbReference type="EMBL" id="JAYKBV010000028">
    <property type="protein sequence ID" value="MEB3041715.1"/>
    <property type="molecule type" value="Genomic_DNA"/>
</dbReference>
<dbReference type="RefSeq" id="WP_314305431.1">
    <property type="nucleotide sequence ID" value="NZ_CAUQOG010000011.1"/>
</dbReference>
<evidence type="ECO:0000256" key="4">
    <source>
        <dbReference type="PROSITE-ProRule" id="PRU00277"/>
    </source>
</evidence>